<feature type="region of interest" description="Disordered" evidence="1">
    <location>
        <begin position="1"/>
        <end position="34"/>
    </location>
</feature>
<keyword evidence="3" id="KW-1185">Reference proteome</keyword>
<evidence type="ECO:0000256" key="1">
    <source>
        <dbReference type="SAM" id="MobiDB-lite"/>
    </source>
</evidence>
<organism evidence="2 3">
    <name type="scientific">Nelumbo nucifera</name>
    <name type="common">Sacred lotus</name>
    <dbReference type="NCBI Taxonomy" id="4432"/>
    <lineage>
        <taxon>Eukaryota</taxon>
        <taxon>Viridiplantae</taxon>
        <taxon>Streptophyta</taxon>
        <taxon>Embryophyta</taxon>
        <taxon>Tracheophyta</taxon>
        <taxon>Spermatophyta</taxon>
        <taxon>Magnoliopsida</taxon>
        <taxon>Proteales</taxon>
        <taxon>Nelumbonaceae</taxon>
        <taxon>Nelumbo</taxon>
    </lineage>
</organism>
<feature type="compositionally biased region" description="Basic and acidic residues" evidence="1">
    <location>
        <begin position="1"/>
        <end position="14"/>
    </location>
</feature>
<gene>
    <name evidence="2" type="ORF">HUJ06_019459</name>
</gene>
<name>A0A822XG50_NELNU</name>
<proteinExistence type="predicted"/>
<accession>A0A822XG50</accession>
<protein>
    <submittedName>
        <fullName evidence="2">Uncharacterized protein</fullName>
    </submittedName>
</protein>
<evidence type="ECO:0000313" key="2">
    <source>
        <dbReference type="EMBL" id="DAD17996.1"/>
    </source>
</evidence>
<dbReference type="EMBL" id="DUZY01000001">
    <property type="protein sequence ID" value="DAD17996.1"/>
    <property type="molecule type" value="Genomic_DNA"/>
</dbReference>
<comment type="caution">
    <text evidence="2">The sequence shown here is derived from an EMBL/GenBank/DDBJ whole genome shotgun (WGS) entry which is preliminary data.</text>
</comment>
<sequence length="34" mass="3865">MTDSRSDRDDDHPPRLNFSSKKKPSLNAEHGGRI</sequence>
<dbReference type="AlphaFoldDB" id="A0A822XG50"/>
<evidence type="ECO:0000313" key="3">
    <source>
        <dbReference type="Proteomes" id="UP000607653"/>
    </source>
</evidence>
<dbReference type="Proteomes" id="UP000607653">
    <property type="component" value="Unassembled WGS sequence"/>
</dbReference>
<reference evidence="2 3" key="1">
    <citation type="journal article" date="2020" name="Mol. Biol. Evol.">
        <title>Distinct Expression and Methylation Patterns for Genes with Different Fates following a Single Whole-Genome Duplication in Flowering Plants.</title>
        <authorList>
            <person name="Shi T."/>
            <person name="Rahmani R.S."/>
            <person name="Gugger P.F."/>
            <person name="Wang M."/>
            <person name="Li H."/>
            <person name="Zhang Y."/>
            <person name="Li Z."/>
            <person name="Wang Q."/>
            <person name="Van de Peer Y."/>
            <person name="Marchal K."/>
            <person name="Chen J."/>
        </authorList>
    </citation>
    <scope>NUCLEOTIDE SEQUENCE [LARGE SCALE GENOMIC DNA]</scope>
    <source>
        <tissue evidence="2">Leaf</tissue>
    </source>
</reference>